<dbReference type="InterPro" id="IPR026960">
    <property type="entry name" value="RVT-Znf"/>
</dbReference>
<feature type="domain" description="Reverse transcriptase zinc-binding" evidence="1">
    <location>
        <begin position="8"/>
        <end position="85"/>
    </location>
</feature>
<protein>
    <recommendedName>
        <fullName evidence="1">Reverse transcriptase zinc-binding domain-containing protein</fullName>
    </recommendedName>
</protein>
<dbReference type="AlphaFoldDB" id="A0AAD8VFF4"/>
<evidence type="ECO:0000313" key="4">
    <source>
        <dbReference type="Proteomes" id="UP001231189"/>
    </source>
</evidence>
<evidence type="ECO:0000313" key="2">
    <source>
        <dbReference type="EMBL" id="KAK1602750.1"/>
    </source>
</evidence>
<evidence type="ECO:0000313" key="3">
    <source>
        <dbReference type="EMBL" id="KAK1602752.1"/>
    </source>
</evidence>
<comment type="caution">
    <text evidence="2">The sequence shown here is derived from an EMBL/GenBank/DDBJ whole genome shotgun (WGS) entry which is preliminary data.</text>
</comment>
<keyword evidence="4" id="KW-1185">Reference proteome</keyword>
<sequence length="189" mass="21185">MLLGGAKFTAAGAYRGMHSSGVAMPLTDTNWVNFAPLKVRVFFWIARHGNTRTRALLHRHGCLPSPRCPFCNEDEDQLHLFSRCARLTPLFAVGSPAAAVAGDLEGVCAALAGALQPHASLVRNSLVLLLLWIIWKSRNRMVFDDVRMRTRCMVAMLVDHCELWLHRLPCRASRRSVDAWLLQLRENAL</sequence>
<evidence type="ECO:0000259" key="1">
    <source>
        <dbReference type="Pfam" id="PF13966"/>
    </source>
</evidence>
<proteinExistence type="predicted"/>
<gene>
    <name evidence="2" type="ORF">QYE76_016412</name>
    <name evidence="3" type="ORF">QYE76_016414</name>
</gene>
<name>A0AAD8VFF4_LOLMU</name>
<dbReference type="EMBL" id="JAUUTY010000190">
    <property type="protein sequence ID" value="KAK1602752.1"/>
    <property type="molecule type" value="Genomic_DNA"/>
</dbReference>
<reference evidence="2" key="1">
    <citation type="submission" date="2023-07" db="EMBL/GenBank/DDBJ databases">
        <title>A chromosome-level genome assembly of Lolium multiflorum.</title>
        <authorList>
            <person name="Chen Y."/>
            <person name="Copetti D."/>
            <person name="Kolliker R."/>
            <person name="Studer B."/>
        </authorList>
    </citation>
    <scope>NUCLEOTIDE SEQUENCE</scope>
    <source>
        <strain evidence="2">02402/16</strain>
        <tissue evidence="2">Leaf</tissue>
    </source>
</reference>
<accession>A0AAD8VFF4</accession>
<dbReference type="EMBL" id="JAUUTY010000190">
    <property type="protein sequence ID" value="KAK1602750.1"/>
    <property type="molecule type" value="Genomic_DNA"/>
</dbReference>
<organism evidence="2 4">
    <name type="scientific">Lolium multiflorum</name>
    <name type="common">Italian ryegrass</name>
    <name type="synonym">Lolium perenne subsp. multiflorum</name>
    <dbReference type="NCBI Taxonomy" id="4521"/>
    <lineage>
        <taxon>Eukaryota</taxon>
        <taxon>Viridiplantae</taxon>
        <taxon>Streptophyta</taxon>
        <taxon>Embryophyta</taxon>
        <taxon>Tracheophyta</taxon>
        <taxon>Spermatophyta</taxon>
        <taxon>Magnoliopsida</taxon>
        <taxon>Liliopsida</taxon>
        <taxon>Poales</taxon>
        <taxon>Poaceae</taxon>
        <taxon>BOP clade</taxon>
        <taxon>Pooideae</taxon>
        <taxon>Poodae</taxon>
        <taxon>Poeae</taxon>
        <taxon>Poeae Chloroplast Group 2 (Poeae type)</taxon>
        <taxon>Loliodinae</taxon>
        <taxon>Loliinae</taxon>
        <taxon>Lolium</taxon>
    </lineage>
</organism>
<dbReference type="Proteomes" id="UP001231189">
    <property type="component" value="Unassembled WGS sequence"/>
</dbReference>
<dbReference type="Pfam" id="PF13966">
    <property type="entry name" value="zf-RVT"/>
    <property type="match status" value="1"/>
</dbReference>